<evidence type="ECO:0000313" key="2">
    <source>
        <dbReference type="EMBL" id="EUN23654.1"/>
    </source>
</evidence>
<dbReference type="RefSeq" id="XP_014553217.1">
    <property type="nucleotide sequence ID" value="XM_014697731.1"/>
</dbReference>
<dbReference type="HOGENOM" id="CLU_474848_0_0_1"/>
<proteinExistence type="predicted"/>
<dbReference type="Proteomes" id="UP000054337">
    <property type="component" value="Unassembled WGS sequence"/>
</dbReference>
<reference evidence="2 3" key="1">
    <citation type="journal article" date="2013" name="PLoS Genet.">
        <title>Comparative genome structure, secondary metabolite, and effector coding capacity across Cochliobolus pathogens.</title>
        <authorList>
            <person name="Condon B.J."/>
            <person name="Leng Y."/>
            <person name="Wu D."/>
            <person name="Bushley K.E."/>
            <person name="Ohm R.A."/>
            <person name="Otillar R."/>
            <person name="Martin J."/>
            <person name="Schackwitz W."/>
            <person name="Grimwood J."/>
            <person name="MohdZainudin N."/>
            <person name="Xue C."/>
            <person name="Wang R."/>
            <person name="Manning V.A."/>
            <person name="Dhillon B."/>
            <person name="Tu Z.J."/>
            <person name="Steffenson B.J."/>
            <person name="Salamov A."/>
            <person name="Sun H."/>
            <person name="Lowry S."/>
            <person name="LaButti K."/>
            <person name="Han J."/>
            <person name="Copeland A."/>
            <person name="Lindquist E."/>
            <person name="Barry K."/>
            <person name="Schmutz J."/>
            <person name="Baker S.E."/>
            <person name="Ciuffetti L.M."/>
            <person name="Grigoriev I.V."/>
            <person name="Zhong S."/>
            <person name="Turgeon B.G."/>
        </authorList>
    </citation>
    <scope>NUCLEOTIDE SEQUENCE [LARGE SCALE GENOMIC DNA]</scope>
    <source>
        <strain evidence="2 3">FI3</strain>
    </source>
</reference>
<feature type="compositionally biased region" description="Basic and acidic residues" evidence="1">
    <location>
        <begin position="524"/>
        <end position="535"/>
    </location>
</feature>
<keyword evidence="3" id="KW-1185">Reference proteome</keyword>
<evidence type="ECO:0000256" key="1">
    <source>
        <dbReference type="SAM" id="MobiDB-lite"/>
    </source>
</evidence>
<evidence type="ECO:0000313" key="3">
    <source>
        <dbReference type="Proteomes" id="UP000054337"/>
    </source>
</evidence>
<dbReference type="EMBL" id="KI968782">
    <property type="protein sequence ID" value="EUN23654.1"/>
    <property type="molecule type" value="Genomic_DNA"/>
</dbReference>
<dbReference type="GeneID" id="26252250"/>
<name>W7E9B7_BIPV3</name>
<feature type="region of interest" description="Disordered" evidence="1">
    <location>
        <begin position="253"/>
        <end position="296"/>
    </location>
</feature>
<feature type="compositionally biased region" description="Basic residues" evidence="1">
    <location>
        <begin position="499"/>
        <end position="512"/>
    </location>
</feature>
<accession>W7E9B7</accession>
<feature type="region of interest" description="Disordered" evidence="1">
    <location>
        <begin position="459"/>
        <end position="537"/>
    </location>
</feature>
<dbReference type="AlphaFoldDB" id="W7E9B7"/>
<organism evidence="2 3">
    <name type="scientific">Bipolaris victoriae (strain FI3)</name>
    <name type="common">Victoria blight of oats agent</name>
    <name type="synonym">Cochliobolus victoriae</name>
    <dbReference type="NCBI Taxonomy" id="930091"/>
    <lineage>
        <taxon>Eukaryota</taxon>
        <taxon>Fungi</taxon>
        <taxon>Dikarya</taxon>
        <taxon>Ascomycota</taxon>
        <taxon>Pezizomycotina</taxon>
        <taxon>Dothideomycetes</taxon>
        <taxon>Pleosporomycetidae</taxon>
        <taxon>Pleosporales</taxon>
        <taxon>Pleosporineae</taxon>
        <taxon>Pleosporaceae</taxon>
        <taxon>Bipolaris</taxon>
    </lineage>
</organism>
<gene>
    <name evidence="2" type="ORF">COCVIDRAFT_18843</name>
</gene>
<sequence length="574" mass="65222">MSILRRQSTHGWLQFSLSSRSLASLRHFYCGLSTLRSERHIAYRAIDDPLHRFVSSGIWIWRDTGILGRARVPRLTDIPQVPGQFNGQRKDDCLVDAPNTIGWIAFCSALRAFSLPGSKDRSGHLVIEDRQTWLPTHKLWVLVLGLLGRYSDREDKWQVILNKSNTRLDYDQDVGEDERDVLHGSIGPLRCLAHDESGHPDCLYLAPYNQQLRGSLTPDAISLEYPFWLAAGCLPLVNKVLDLSMAQTRFRSRLRARTRRRRSTSGKSEDPRSSRSSSASTNPEPGPEHTDEDAGVVQVGEEAQEAIQRRWESERHAYMGLNFYYLEQMEDILPTAKWTIWANAMGCDMETVHMIEQLEIVDTNDTQVMTSILDSVPSKQRHDRLKRQLDEQVGMAQKADSEHDRTVDRSHSARIRYQRAQRGRVLHAHRGGLQAAQVSRCGEADAAILVLEQPGRVGTTAAGRGKRAGEWRAQPATGLSTHHVVRAAHGRAAADQPPHRRRSLRRRRRFRQRSSSCSSGFPMVRRDSPEERDYNAPRAAAAECARFRSRFTYYNIIALQLNLVGNTRGEELTW</sequence>
<feature type="compositionally biased region" description="Basic residues" evidence="1">
    <location>
        <begin position="253"/>
        <end position="264"/>
    </location>
</feature>
<protein>
    <submittedName>
        <fullName evidence="2">Uncharacterized protein</fullName>
    </submittedName>
</protein>